<protein>
    <submittedName>
        <fullName evidence="2">Uncharacterized protein</fullName>
    </submittedName>
</protein>
<reference evidence="2 3" key="1">
    <citation type="submission" date="2024-09" db="EMBL/GenBank/DDBJ databases">
        <title>Rethinking Asexuality: The Enigmatic Case of Functional Sexual Genes in Lepraria (Stereocaulaceae).</title>
        <authorList>
            <person name="Doellman M."/>
            <person name="Sun Y."/>
            <person name="Barcenas-Pena A."/>
            <person name="Lumbsch H.T."/>
            <person name="Grewe F."/>
        </authorList>
    </citation>
    <scope>NUCLEOTIDE SEQUENCE [LARGE SCALE GENOMIC DNA]</scope>
    <source>
        <strain evidence="2 3">Grewe 0041</strain>
    </source>
</reference>
<gene>
    <name evidence="2" type="ORF">ABVK25_008317</name>
</gene>
<feature type="compositionally biased region" description="Basic residues" evidence="1">
    <location>
        <begin position="115"/>
        <end position="124"/>
    </location>
</feature>
<feature type="region of interest" description="Disordered" evidence="1">
    <location>
        <begin position="1"/>
        <end position="144"/>
    </location>
</feature>
<sequence>MTGERRWEVGGGKGLYSHFVRGKSLSGTLTPEERGGRGPQETSTGGGKVDMEELEEVVMGAAPKEKKRKSKKQSKKQKHRETMAVDSGAANFGDVVAGRGVSEVGEEPTQAMSKERKKSKKRKHRDAEAEVQVLDPAATAERLI</sequence>
<dbReference type="Proteomes" id="UP001590951">
    <property type="component" value="Unassembled WGS sequence"/>
</dbReference>
<comment type="caution">
    <text evidence="2">The sequence shown here is derived from an EMBL/GenBank/DDBJ whole genome shotgun (WGS) entry which is preliminary data.</text>
</comment>
<evidence type="ECO:0000256" key="1">
    <source>
        <dbReference type="SAM" id="MobiDB-lite"/>
    </source>
</evidence>
<name>A0ABR4B1J8_9LECA</name>
<dbReference type="EMBL" id="JBHFEH010000035">
    <property type="protein sequence ID" value="KAL2051450.1"/>
    <property type="molecule type" value="Genomic_DNA"/>
</dbReference>
<organism evidence="2 3">
    <name type="scientific">Lepraria finkii</name>
    <dbReference type="NCBI Taxonomy" id="1340010"/>
    <lineage>
        <taxon>Eukaryota</taxon>
        <taxon>Fungi</taxon>
        <taxon>Dikarya</taxon>
        <taxon>Ascomycota</taxon>
        <taxon>Pezizomycotina</taxon>
        <taxon>Lecanoromycetes</taxon>
        <taxon>OSLEUM clade</taxon>
        <taxon>Lecanoromycetidae</taxon>
        <taxon>Lecanorales</taxon>
        <taxon>Lecanorineae</taxon>
        <taxon>Stereocaulaceae</taxon>
        <taxon>Lepraria</taxon>
    </lineage>
</organism>
<evidence type="ECO:0000313" key="2">
    <source>
        <dbReference type="EMBL" id="KAL2051450.1"/>
    </source>
</evidence>
<feature type="compositionally biased region" description="Basic residues" evidence="1">
    <location>
        <begin position="65"/>
        <end position="79"/>
    </location>
</feature>
<evidence type="ECO:0000313" key="3">
    <source>
        <dbReference type="Proteomes" id="UP001590951"/>
    </source>
</evidence>
<keyword evidence="3" id="KW-1185">Reference proteome</keyword>
<accession>A0ABR4B1J8</accession>
<proteinExistence type="predicted"/>